<proteinExistence type="predicted"/>
<keyword evidence="2" id="KW-1185">Reference proteome</keyword>
<gene>
    <name evidence="1" type="ORF">DJ66_0842</name>
</gene>
<dbReference type="EMBL" id="JMTK01000002">
    <property type="protein sequence ID" value="KJZ82107.1"/>
    <property type="molecule type" value="Genomic_DNA"/>
</dbReference>
<evidence type="ECO:0000313" key="1">
    <source>
        <dbReference type="EMBL" id="KJZ82107.1"/>
    </source>
</evidence>
<protein>
    <submittedName>
        <fullName evidence="1">Uncharacterized protein</fullName>
    </submittedName>
</protein>
<comment type="caution">
    <text evidence="1">The sequence shown here is derived from an EMBL/GenBank/DDBJ whole genome shotgun (WGS) entry which is preliminary data.</text>
</comment>
<dbReference type="Proteomes" id="UP000033731">
    <property type="component" value="Unassembled WGS sequence"/>
</dbReference>
<reference evidence="1 2" key="1">
    <citation type="journal article" date="2015" name="Phytopathology">
        <title>Genomes of Candidatus Liberibacter solanacearum haplotype A from New Zealand and the USA suggest significant genome plasticity in the species.</title>
        <authorList>
            <person name="Thompson S.M."/>
            <person name="Johnson C.P."/>
            <person name="Lu A.Y."/>
            <person name="Frampton R.A."/>
            <person name="Sullivan K.L."/>
            <person name="Fiers M.W."/>
            <person name="Crowhurst R.N."/>
            <person name="Pitman A.R."/>
            <person name="Scott I."/>
            <person name="Gudmestad N.C."/>
            <person name="Smith G.R."/>
        </authorList>
    </citation>
    <scope>NUCLEOTIDE SEQUENCE [LARGE SCALE GENOMIC DNA]</scope>
    <source>
        <strain evidence="1 2">LsoNZ1</strain>
    </source>
</reference>
<name>A0A0F4VN40_9HYPH</name>
<accession>A0A0F4VN40</accession>
<evidence type="ECO:0000313" key="2">
    <source>
        <dbReference type="Proteomes" id="UP000033731"/>
    </source>
</evidence>
<dbReference type="AlphaFoldDB" id="A0A0F4VN40"/>
<sequence length="44" mass="4987">MSSFVHALQPSLLYLVFSMPRQGLTPIYSCLHAHLNKALMEARN</sequence>
<organism evidence="1 2">
    <name type="scientific">Candidatus Liberibacter solanacearum</name>
    <dbReference type="NCBI Taxonomy" id="556287"/>
    <lineage>
        <taxon>Bacteria</taxon>
        <taxon>Pseudomonadati</taxon>
        <taxon>Pseudomonadota</taxon>
        <taxon>Alphaproteobacteria</taxon>
        <taxon>Hyphomicrobiales</taxon>
        <taxon>Rhizobiaceae</taxon>
        <taxon>Liberibacter</taxon>
    </lineage>
</organism>